<dbReference type="PANTHER" id="PTHR46517:SF1">
    <property type="entry name" value="FRUCTOSE-2,6-BISPHOSPHATASE TIGAR"/>
    <property type="match status" value="1"/>
</dbReference>
<protein>
    <submittedName>
        <fullName evidence="4">Histidine phosphatase superfamily</fullName>
    </submittedName>
</protein>
<name>A0A4P9Y3S8_9FUNG</name>
<dbReference type="PROSITE" id="PS00175">
    <property type="entry name" value="PG_MUTASE"/>
    <property type="match status" value="1"/>
</dbReference>
<dbReference type="GO" id="GO:0043456">
    <property type="term" value="P:regulation of pentose-phosphate shunt"/>
    <property type="evidence" value="ECO:0007669"/>
    <property type="project" value="TreeGrafter"/>
</dbReference>
<dbReference type="CDD" id="cd07067">
    <property type="entry name" value="HP_PGM_like"/>
    <property type="match status" value="1"/>
</dbReference>
<dbReference type="PANTHER" id="PTHR46517">
    <property type="entry name" value="FRUCTOSE-2,6-BISPHOSPHATASE TIGAR"/>
    <property type="match status" value="1"/>
</dbReference>
<reference evidence="5" key="1">
    <citation type="journal article" date="2018" name="Nat. Microbiol.">
        <title>Leveraging single-cell genomics to expand the fungal tree of life.</title>
        <authorList>
            <person name="Ahrendt S.R."/>
            <person name="Quandt C.A."/>
            <person name="Ciobanu D."/>
            <person name="Clum A."/>
            <person name="Salamov A."/>
            <person name="Andreopoulos B."/>
            <person name="Cheng J.F."/>
            <person name="Woyke T."/>
            <person name="Pelin A."/>
            <person name="Henrissat B."/>
            <person name="Reynolds N.K."/>
            <person name="Benny G.L."/>
            <person name="Smith M.E."/>
            <person name="James T.Y."/>
            <person name="Grigoriev I.V."/>
        </authorList>
    </citation>
    <scope>NUCLEOTIDE SEQUENCE [LARGE SCALE GENOMIC DNA]</scope>
</reference>
<dbReference type="AlphaFoldDB" id="A0A4P9Y3S8"/>
<dbReference type="SUPFAM" id="SSF53254">
    <property type="entry name" value="Phosphoglycerate mutase-like"/>
    <property type="match status" value="1"/>
</dbReference>
<organism evidence="4 5">
    <name type="scientific">Piptocephalis cylindrospora</name>
    <dbReference type="NCBI Taxonomy" id="1907219"/>
    <lineage>
        <taxon>Eukaryota</taxon>
        <taxon>Fungi</taxon>
        <taxon>Fungi incertae sedis</taxon>
        <taxon>Zoopagomycota</taxon>
        <taxon>Zoopagomycotina</taxon>
        <taxon>Zoopagomycetes</taxon>
        <taxon>Zoopagales</taxon>
        <taxon>Piptocephalidaceae</taxon>
        <taxon>Piptocephalis</taxon>
    </lineage>
</organism>
<feature type="active site" description="Proton donor/acceptor" evidence="2">
    <location>
        <position position="89"/>
    </location>
</feature>
<sequence>MPASPIAILYLCRHGETAFNAAGVLQGAGIDPPLNERGQLQAQRLGERFHHVPLSLLVTTPLQRAKETLDQVAKYHPEVDMVVERGLGEIHWGELEGKENPDLTALFAHWEAGDFDAKTRGGESPKEVEDRVRPAMARVLEAALPSASGPPSSSIPSIVFVVHGRLLRILLSSLLEGSLSKMQSYTHHNTCVNTVEVYRQDKSKDQEGDLLAGYRFVATDLDNTTHLAGIAPPSDNPT</sequence>
<keyword evidence="5" id="KW-1185">Reference proteome</keyword>
<proteinExistence type="predicted"/>
<dbReference type="GO" id="GO:0005829">
    <property type="term" value="C:cytosol"/>
    <property type="evidence" value="ECO:0007669"/>
    <property type="project" value="TreeGrafter"/>
</dbReference>
<dbReference type="GO" id="GO:0045820">
    <property type="term" value="P:negative regulation of glycolytic process"/>
    <property type="evidence" value="ECO:0007669"/>
    <property type="project" value="TreeGrafter"/>
</dbReference>
<dbReference type="Gene3D" id="3.40.50.1240">
    <property type="entry name" value="Phosphoglycerate mutase-like"/>
    <property type="match status" value="1"/>
</dbReference>
<feature type="active site" description="Tele-phosphohistidine intermediate" evidence="2">
    <location>
        <position position="14"/>
    </location>
</feature>
<evidence type="ECO:0000313" key="4">
    <source>
        <dbReference type="EMBL" id="RKP13596.1"/>
    </source>
</evidence>
<dbReference type="InterPro" id="IPR051695">
    <property type="entry name" value="Phosphoglycerate_Mutase"/>
</dbReference>
<accession>A0A4P9Y3S8</accession>
<keyword evidence="1" id="KW-0378">Hydrolase</keyword>
<dbReference type="Pfam" id="PF00300">
    <property type="entry name" value="His_Phos_1"/>
    <property type="match status" value="1"/>
</dbReference>
<feature type="binding site" evidence="3">
    <location>
        <position position="64"/>
    </location>
    <ligand>
        <name>substrate</name>
    </ligand>
</feature>
<dbReference type="InterPro" id="IPR013078">
    <property type="entry name" value="His_Pase_superF_clade-1"/>
</dbReference>
<dbReference type="SMART" id="SM00855">
    <property type="entry name" value="PGAM"/>
    <property type="match status" value="1"/>
</dbReference>
<dbReference type="EMBL" id="KZ987983">
    <property type="protein sequence ID" value="RKP13596.1"/>
    <property type="molecule type" value="Genomic_DNA"/>
</dbReference>
<dbReference type="OrthoDB" id="354304at2759"/>
<evidence type="ECO:0000256" key="2">
    <source>
        <dbReference type="PIRSR" id="PIRSR613078-1"/>
    </source>
</evidence>
<evidence type="ECO:0000256" key="3">
    <source>
        <dbReference type="PIRSR" id="PIRSR613078-2"/>
    </source>
</evidence>
<feature type="binding site" evidence="3">
    <location>
        <begin position="13"/>
        <end position="20"/>
    </location>
    <ligand>
        <name>substrate</name>
    </ligand>
</feature>
<dbReference type="InterPro" id="IPR001345">
    <property type="entry name" value="PG/BPGM_mutase_AS"/>
</dbReference>
<dbReference type="Proteomes" id="UP000267251">
    <property type="component" value="Unassembled WGS sequence"/>
</dbReference>
<dbReference type="GO" id="GO:0004331">
    <property type="term" value="F:fructose-2,6-bisphosphate 2-phosphatase activity"/>
    <property type="evidence" value="ECO:0007669"/>
    <property type="project" value="TreeGrafter"/>
</dbReference>
<evidence type="ECO:0000313" key="5">
    <source>
        <dbReference type="Proteomes" id="UP000267251"/>
    </source>
</evidence>
<evidence type="ECO:0000256" key="1">
    <source>
        <dbReference type="ARBA" id="ARBA00022801"/>
    </source>
</evidence>
<gene>
    <name evidence="4" type="ORF">BJ684DRAFT_9842</name>
</gene>
<dbReference type="InterPro" id="IPR029033">
    <property type="entry name" value="His_PPase_superfam"/>
</dbReference>